<evidence type="ECO:0000313" key="3">
    <source>
        <dbReference type="Proteomes" id="UP001515480"/>
    </source>
</evidence>
<accession>A0AB34J4Y4</accession>
<proteinExistence type="predicted"/>
<feature type="compositionally biased region" description="Pro residues" evidence="1">
    <location>
        <begin position="96"/>
        <end position="105"/>
    </location>
</feature>
<feature type="compositionally biased region" description="Pro residues" evidence="1">
    <location>
        <begin position="214"/>
        <end position="223"/>
    </location>
</feature>
<feature type="region of interest" description="Disordered" evidence="1">
    <location>
        <begin position="75"/>
        <end position="109"/>
    </location>
</feature>
<organism evidence="2 3">
    <name type="scientific">Prymnesium parvum</name>
    <name type="common">Toxic golden alga</name>
    <dbReference type="NCBI Taxonomy" id="97485"/>
    <lineage>
        <taxon>Eukaryota</taxon>
        <taxon>Haptista</taxon>
        <taxon>Haptophyta</taxon>
        <taxon>Prymnesiophyceae</taxon>
        <taxon>Prymnesiales</taxon>
        <taxon>Prymnesiaceae</taxon>
        <taxon>Prymnesium</taxon>
    </lineage>
</organism>
<evidence type="ECO:0000256" key="1">
    <source>
        <dbReference type="SAM" id="MobiDB-lite"/>
    </source>
</evidence>
<evidence type="ECO:0000313" key="2">
    <source>
        <dbReference type="EMBL" id="KAL1511589.1"/>
    </source>
</evidence>
<dbReference type="AlphaFoldDB" id="A0AB34J4Y4"/>
<sequence length="287" mass="31453">MDVTGRYVTHVSRARASLALPPAFTSHPAATAPPPMSWVERKLEAYRKPPPHAKHSRIGRKEARLTDTYEYRRARQQVPSAQWAPTNRDYGSYFASPPPPPPPPRVADEAPRWERSSAVCGAHGAAKLDVLGAVDLSRERELHEKAVGGRRQGLKDRLEGTTMSYSHGTIHGAVQFTPRRVDEEAVEKELREKAVLSRRRPIRLACHPEAARPTAPPAPPPSQPAVKGAAAPAAANGTRRPKPLERTAKQEKSMDAQEMVLMDRRFAANYKSVRGSGSAVSELALLG</sequence>
<dbReference type="Proteomes" id="UP001515480">
    <property type="component" value="Unassembled WGS sequence"/>
</dbReference>
<protein>
    <recommendedName>
        <fullName evidence="4">Ribosome biogenesis protein NOP53</fullName>
    </recommendedName>
</protein>
<evidence type="ECO:0008006" key="4">
    <source>
        <dbReference type="Google" id="ProtNLM"/>
    </source>
</evidence>
<keyword evidence="3" id="KW-1185">Reference proteome</keyword>
<feature type="region of interest" description="Disordered" evidence="1">
    <location>
        <begin position="208"/>
        <end position="256"/>
    </location>
</feature>
<feature type="compositionally biased region" description="Basic and acidic residues" evidence="1">
    <location>
        <begin position="242"/>
        <end position="256"/>
    </location>
</feature>
<name>A0AB34J4Y4_PRYPA</name>
<comment type="caution">
    <text evidence="2">The sequence shown here is derived from an EMBL/GenBank/DDBJ whole genome shotgun (WGS) entry which is preliminary data.</text>
</comment>
<gene>
    <name evidence="2" type="ORF">AB1Y20_006383</name>
</gene>
<reference evidence="2 3" key="1">
    <citation type="journal article" date="2024" name="Science">
        <title>Giant polyketide synthase enzymes in the biosynthesis of giant marine polyether toxins.</title>
        <authorList>
            <person name="Fallon T.R."/>
            <person name="Shende V.V."/>
            <person name="Wierzbicki I.H."/>
            <person name="Pendleton A.L."/>
            <person name="Watervoot N.F."/>
            <person name="Auber R.P."/>
            <person name="Gonzalez D.J."/>
            <person name="Wisecaver J.H."/>
            <person name="Moore B.S."/>
        </authorList>
    </citation>
    <scope>NUCLEOTIDE SEQUENCE [LARGE SCALE GENOMIC DNA]</scope>
    <source>
        <strain evidence="2 3">12B1</strain>
    </source>
</reference>
<dbReference type="EMBL" id="JBGBPQ010000014">
    <property type="protein sequence ID" value="KAL1511589.1"/>
    <property type="molecule type" value="Genomic_DNA"/>
</dbReference>